<evidence type="ECO:0000256" key="1">
    <source>
        <dbReference type="SAM" id="Phobius"/>
    </source>
</evidence>
<name>A0ABV7S958_9ACTN</name>
<evidence type="ECO:0008006" key="4">
    <source>
        <dbReference type="Google" id="ProtNLM"/>
    </source>
</evidence>
<feature type="transmembrane region" description="Helical" evidence="1">
    <location>
        <begin position="140"/>
        <end position="162"/>
    </location>
</feature>
<keyword evidence="1" id="KW-0812">Transmembrane</keyword>
<keyword evidence="1" id="KW-1133">Transmembrane helix</keyword>
<dbReference type="Proteomes" id="UP001595701">
    <property type="component" value="Unassembled WGS sequence"/>
</dbReference>
<reference evidence="3" key="1">
    <citation type="journal article" date="2019" name="Int. J. Syst. Evol. Microbiol.">
        <title>The Global Catalogue of Microorganisms (GCM) 10K type strain sequencing project: providing services to taxonomists for standard genome sequencing and annotation.</title>
        <authorList>
            <consortium name="The Broad Institute Genomics Platform"/>
            <consortium name="The Broad Institute Genome Sequencing Center for Infectious Disease"/>
            <person name="Wu L."/>
            <person name="Ma J."/>
        </authorList>
    </citation>
    <scope>NUCLEOTIDE SEQUENCE [LARGE SCALE GENOMIC DNA]</scope>
    <source>
        <strain evidence="3">CGMCC 4.7035</strain>
    </source>
</reference>
<dbReference type="EMBL" id="JBHRWR010000002">
    <property type="protein sequence ID" value="MFC3571975.1"/>
    <property type="molecule type" value="Genomic_DNA"/>
</dbReference>
<keyword evidence="1" id="KW-0472">Membrane</keyword>
<evidence type="ECO:0000313" key="2">
    <source>
        <dbReference type="EMBL" id="MFC3571975.1"/>
    </source>
</evidence>
<comment type="caution">
    <text evidence="2">The sequence shown here is derived from an EMBL/GenBank/DDBJ whole genome shotgun (WGS) entry which is preliminary data.</text>
</comment>
<dbReference type="RefSeq" id="WP_310771510.1">
    <property type="nucleotide sequence ID" value="NZ_JBHRWR010000002.1"/>
</dbReference>
<protein>
    <recommendedName>
        <fullName evidence="4">Integral membrane protein</fullName>
    </recommendedName>
</protein>
<dbReference type="PANTHER" id="PTHR42305:SF1">
    <property type="entry name" value="MEMBRANE PROTEIN RV1733C-RELATED"/>
    <property type="match status" value="1"/>
</dbReference>
<keyword evidence="3" id="KW-1185">Reference proteome</keyword>
<sequence>MSSTKRLWRWRSNPLRRQEDVIETWVVLAVWFLMAIGGAITGLVTVRSVEHEYAEQRAHRHPVQAVLLADAPPRIAGGWSTDGRVQGTVRWTAADGTSRSGHTLVGPGLEAGARVTVWEDGQGRLAPSAPTGSAEGHLEAALFGGAAALAVAVPVFGAGAIARARLEQRRMAHWDQEWDLIGRQWGPKTS</sequence>
<dbReference type="PANTHER" id="PTHR42305">
    <property type="entry name" value="MEMBRANE PROTEIN RV1733C-RELATED"/>
    <property type="match status" value="1"/>
</dbReference>
<accession>A0ABV7S958</accession>
<evidence type="ECO:0000313" key="3">
    <source>
        <dbReference type="Proteomes" id="UP001595701"/>
    </source>
</evidence>
<feature type="transmembrane region" description="Helical" evidence="1">
    <location>
        <begin position="21"/>
        <end position="44"/>
    </location>
</feature>
<proteinExistence type="predicted"/>
<gene>
    <name evidence="2" type="ORF">ACFOZ0_01435</name>
</gene>
<organism evidence="2 3">
    <name type="scientific">Streptomyces yaanensis</name>
    <dbReference type="NCBI Taxonomy" id="1142239"/>
    <lineage>
        <taxon>Bacteria</taxon>
        <taxon>Bacillati</taxon>
        <taxon>Actinomycetota</taxon>
        <taxon>Actinomycetes</taxon>
        <taxon>Kitasatosporales</taxon>
        <taxon>Streptomycetaceae</taxon>
        <taxon>Streptomyces</taxon>
    </lineage>
</organism>
<dbReference type="InterPro" id="IPR039708">
    <property type="entry name" value="MT1774/Rv1733c-like"/>
</dbReference>